<dbReference type="GO" id="GO:0004034">
    <property type="term" value="F:aldose 1-epimerase activity"/>
    <property type="evidence" value="ECO:0007669"/>
    <property type="project" value="UniProtKB-EC"/>
</dbReference>
<comment type="function">
    <text evidence="12">Mutarotase that catalyzes the interconversion of beta-D-galactose and alpha-D-galactose during galactose metabolism. Beta-D-galactose is metabolized in the liver into glucose 1-phosphate, the primary metabolic fuel, by the action of four enzymes that constitute the Leloir pathway: GALM, GALK1 (galactokinase), GALT (galactose-1-phosphate uridylyltransferase) and GALE (UDP-galactose-4'-epimerase). Involved in the maintenance of the equilibrium between the beta- and alpha-anomers of galactose, therefore ensuring a sufficient supply of the alpha-anomer for GALK1. Also active on D-glucose although shows a preference for galactose over glucose.</text>
</comment>
<dbReference type="Proteomes" id="UP000762676">
    <property type="component" value="Unassembled WGS sequence"/>
</dbReference>
<evidence type="ECO:0000256" key="5">
    <source>
        <dbReference type="ARBA" id="ARBA00005028"/>
    </source>
</evidence>
<keyword evidence="10 13" id="KW-0413">Isomerase</keyword>
<name>A0AAV4JSA3_9GAST</name>
<dbReference type="InterPro" id="IPR011013">
    <property type="entry name" value="Gal_mutarotase_sf_dom"/>
</dbReference>
<evidence type="ECO:0000256" key="6">
    <source>
        <dbReference type="ARBA" id="ARBA00006206"/>
    </source>
</evidence>
<feature type="binding site" evidence="16">
    <location>
        <begin position="95"/>
        <end position="96"/>
    </location>
    <ligand>
        <name>beta-D-galactose</name>
        <dbReference type="ChEBI" id="CHEBI:27667"/>
    </ligand>
</feature>
<evidence type="ECO:0000256" key="14">
    <source>
        <dbReference type="PIRSR" id="PIRSR005096-1"/>
    </source>
</evidence>
<feature type="binding site" evidence="15">
    <location>
        <position position="259"/>
    </location>
    <ligand>
        <name>beta-D-galactose</name>
        <dbReference type="ChEBI" id="CHEBI:27667"/>
    </ligand>
</feature>
<keyword evidence="19" id="KW-1185">Reference proteome</keyword>
<feature type="active site" description="Proton donor" evidence="14">
    <location>
        <position position="191"/>
    </location>
</feature>
<evidence type="ECO:0000256" key="3">
    <source>
        <dbReference type="ARBA" id="ARBA00004496"/>
    </source>
</evidence>
<dbReference type="Pfam" id="PF01263">
    <property type="entry name" value="Aldose_epim"/>
    <property type="match status" value="1"/>
</dbReference>
<organism evidence="18 19">
    <name type="scientific">Elysia marginata</name>
    <dbReference type="NCBI Taxonomy" id="1093978"/>
    <lineage>
        <taxon>Eukaryota</taxon>
        <taxon>Metazoa</taxon>
        <taxon>Spiralia</taxon>
        <taxon>Lophotrochozoa</taxon>
        <taxon>Mollusca</taxon>
        <taxon>Gastropoda</taxon>
        <taxon>Heterobranchia</taxon>
        <taxon>Euthyneura</taxon>
        <taxon>Panpulmonata</taxon>
        <taxon>Sacoglossa</taxon>
        <taxon>Placobranchoidea</taxon>
        <taxon>Plakobranchidae</taxon>
        <taxon>Elysia</taxon>
    </lineage>
</organism>
<dbReference type="InterPro" id="IPR014718">
    <property type="entry name" value="GH-type_carb-bd"/>
</dbReference>
<dbReference type="NCBIfam" id="NF008277">
    <property type="entry name" value="PRK11055.1"/>
    <property type="match status" value="1"/>
</dbReference>
<dbReference type="AlphaFoldDB" id="A0AAV4JSA3"/>
<evidence type="ECO:0000256" key="16">
    <source>
        <dbReference type="PIRSR" id="PIRSR005096-3"/>
    </source>
</evidence>
<feature type="compositionally biased region" description="Polar residues" evidence="17">
    <location>
        <begin position="8"/>
        <end position="27"/>
    </location>
</feature>
<keyword evidence="8" id="KW-0963">Cytoplasm</keyword>
<dbReference type="InterPro" id="IPR018052">
    <property type="entry name" value="Ald1_epimerase_CS"/>
</dbReference>
<evidence type="ECO:0000256" key="4">
    <source>
        <dbReference type="ARBA" id="ARBA00004947"/>
    </source>
</evidence>
<comment type="catalytic activity">
    <reaction evidence="2">
        <text>alpha-D-galactose = beta-D-galactose</text>
        <dbReference type="Rhea" id="RHEA:28675"/>
        <dbReference type="ChEBI" id="CHEBI:27667"/>
        <dbReference type="ChEBI" id="CHEBI:28061"/>
        <dbReference type="EC" id="5.1.3.3"/>
    </reaction>
    <physiologicalReaction direction="right-to-left" evidence="2">
        <dbReference type="Rhea" id="RHEA:28677"/>
    </physiologicalReaction>
</comment>
<feature type="active site" description="Proton acceptor" evidence="14">
    <location>
        <position position="322"/>
    </location>
</feature>
<dbReference type="CDD" id="cd09019">
    <property type="entry name" value="galactose_mutarotase_like"/>
    <property type="match status" value="1"/>
</dbReference>
<evidence type="ECO:0000256" key="15">
    <source>
        <dbReference type="PIRSR" id="PIRSR005096-2"/>
    </source>
</evidence>
<evidence type="ECO:0000256" key="13">
    <source>
        <dbReference type="PIRNR" id="PIRNR005096"/>
    </source>
</evidence>
<evidence type="ECO:0000313" key="18">
    <source>
        <dbReference type="EMBL" id="GFS24969.1"/>
    </source>
</evidence>
<comment type="pathway">
    <text evidence="4">Carbohydrate metabolism; galactose metabolism.</text>
</comment>
<protein>
    <recommendedName>
        <fullName evidence="13">Aldose 1-epimerase</fullName>
        <ecNumber evidence="13">5.1.3.3</ecNumber>
    </recommendedName>
</protein>
<dbReference type="PANTHER" id="PTHR10091:SF0">
    <property type="entry name" value="GALACTOSE MUTAROTASE"/>
    <property type="match status" value="1"/>
</dbReference>
<dbReference type="PIRSF" id="PIRSF005096">
    <property type="entry name" value="GALM"/>
    <property type="match status" value="1"/>
</dbReference>
<dbReference type="InterPro" id="IPR015443">
    <property type="entry name" value="Aldose_1-epimerase"/>
</dbReference>
<dbReference type="GO" id="GO:0006006">
    <property type="term" value="P:glucose metabolic process"/>
    <property type="evidence" value="ECO:0007669"/>
    <property type="project" value="TreeGrafter"/>
</dbReference>
<dbReference type="GO" id="GO:0005737">
    <property type="term" value="C:cytoplasm"/>
    <property type="evidence" value="ECO:0007669"/>
    <property type="project" value="UniProtKB-SubCell"/>
</dbReference>
<dbReference type="Gene3D" id="2.70.98.10">
    <property type="match status" value="1"/>
</dbReference>
<evidence type="ECO:0000256" key="17">
    <source>
        <dbReference type="SAM" id="MobiDB-lite"/>
    </source>
</evidence>
<evidence type="ECO:0000256" key="10">
    <source>
        <dbReference type="ARBA" id="ARBA00023235"/>
    </source>
</evidence>
<keyword evidence="11 13" id="KW-0119">Carbohydrate metabolism</keyword>
<feature type="binding site" evidence="16">
    <location>
        <begin position="191"/>
        <end position="193"/>
    </location>
    <ligand>
        <name>beta-D-galactose</name>
        <dbReference type="ChEBI" id="CHEBI:27667"/>
    </ligand>
</feature>
<dbReference type="GO" id="GO:0033499">
    <property type="term" value="P:galactose catabolic process via UDP-galactose, Leloir pathway"/>
    <property type="evidence" value="ECO:0007669"/>
    <property type="project" value="TreeGrafter"/>
</dbReference>
<evidence type="ECO:0000313" key="19">
    <source>
        <dbReference type="Proteomes" id="UP000762676"/>
    </source>
</evidence>
<comment type="catalytic activity">
    <reaction evidence="1 13">
        <text>alpha-D-glucose = beta-D-glucose</text>
        <dbReference type="Rhea" id="RHEA:10264"/>
        <dbReference type="ChEBI" id="CHEBI:15903"/>
        <dbReference type="ChEBI" id="CHEBI:17925"/>
        <dbReference type="EC" id="5.1.3.3"/>
    </reaction>
</comment>
<accession>A0AAV4JSA3</accession>
<dbReference type="InterPro" id="IPR008183">
    <property type="entry name" value="Aldose_1/G6P_1-epimerase"/>
</dbReference>
<dbReference type="EMBL" id="BMAT01007038">
    <property type="protein sequence ID" value="GFS24969.1"/>
    <property type="molecule type" value="Genomic_DNA"/>
</dbReference>
<keyword evidence="9" id="KW-0597">Phosphoprotein</keyword>
<gene>
    <name evidence="18" type="ORF">ElyMa_003429800</name>
</gene>
<dbReference type="GO" id="GO:0030246">
    <property type="term" value="F:carbohydrate binding"/>
    <property type="evidence" value="ECO:0007669"/>
    <property type="project" value="InterPro"/>
</dbReference>
<dbReference type="SUPFAM" id="SSF74650">
    <property type="entry name" value="Galactose mutarotase-like"/>
    <property type="match status" value="1"/>
</dbReference>
<comment type="subunit">
    <text evidence="7">Monomer.</text>
</comment>
<comment type="similarity">
    <text evidence="6 13">Belongs to the aldose epimerase family.</text>
</comment>
<evidence type="ECO:0000256" key="7">
    <source>
        <dbReference type="ARBA" id="ARBA00011245"/>
    </source>
</evidence>
<evidence type="ECO:0000256" key="12">
    <source>
        <dbReference type="ARBA" id="ARBA00045743"/>
    </source>
</evidence>
<evidence type="ECO:0000256" key="8">
    <source>
        <dbReference type="ARBA" id="ARBA00022490"/>
    </source>
</evidence>
<comment type="subcellular location">
    <subcellularLocation>
        <location evidence="3">Cytoplasm</location>
    </subcellularLocation>
</comment>
<feature type="region of interest" description="Disordered" evidence="17">
    <location>
        <begin position="1"/>
        <end position="27"/>
    </location>
</feature>
<dbReference type="InterPro" id="IPR047215">
    <property type="entry name" value="Galactose_mutarotase-like"/>
</dbReference>
<dbReference type="PANTHER" id="PTHR10091">
    <property type="entry name" value="ALDOSE-1-EPIMERASE"/>
    <property type="match status" value="1"/>
</dbReference>
<sequence>MSKLFCGSCSSSETMPKVTSDSYGKTKDGQTITRYTLSNSKGISVQILDFGGVITTINVPDKNGKFSDVTLGFDNMQGWEEDTFYFGALVGRYANRIAGGQFTLDGKTYDLCVNNGPNSLHGGKVGFNKKVWKSKIVDDKVVLVYVSPDGEENYPGEVTLTVTYSLDEDNALAIDYQAITTKATPVNFTNHAYFNLGGHNNGGIKDHVVTFHADSFLPLDENTIPTGEVKKVDGSLMDLRKPVRLGDRLDQVGGGTGYDNTFCLNNKGALVLGARVEHPPTGRFLECHTTEPGLHLYTGYYIKDAKGKAGAVYGQFGGLCLEAQHYPDSVHQPSFPDCILRPGQIYTQKTVFKFGVM</sequence>
<comment type="caution">
    <text evidence="18">The sequence shown here is derived from an EMBL/GenBank/DDBJ whole genome shotgun (WGS) entry which is preliminary data.</text>
</comment>
<reference evidence="18 19" key="1">
    <citation type="journal article" date="2021" name="Elife">
        <title>Chloroplast acquisition without the gene transfer in kleptoplastic sea slugs, Plakobranchus ocellatus.</title>
        <authorList>
            <person name="Maeda T."/>
            <person name="Takahashi S."/>
            <person name="Yoshida T."/>
            <person name="Shimamura S."/>
            <person name="Takaki Y."/>
            <person name="Nagai Y."/>
            <person name="Toyoda A."/>
            <person name="Suzuki Y."/>
            <person name="Arimoto A."/>
            <person name="Ishii H."/>
            <person name="Satoh N."/>
            <person name="Nishiyama T."/>
            <person name="Hasebe M."/>
            <person name="Maruyama T."/>
            <person name="Minagawa J."/>
            <person name="Obokata J."/>
            <person name="Shigenobu S."/>
        </authorList>
    </citation>
    <scope>NUCLEOTIDE SEQUENCE [LARGE SCALE GENOMIC DNA]</scope>
</reference>
<evidence type="ECO:0000256" key="2">
    <source>
        <dbReference type="ARBA" id="ARBA00001712"/>
    </source>
</evidence>
<proteinExistence type="inferred from homology"/>
<evidence type="ECO:0000256" key="9">
    <source>
        <dbReference type="ARBA" id="ARBA00022553"/>
    </source>
</evidence>
<dbReference type="EC" id="5.1.3.3" evidence="13"/>
<evidence type="ECO:0000256" key="1">
    <source>
        <dbReference type="ARBA" id="ARBA00001614"/>
    </source>
</evidence>
<dbReference type="PROSITE" id="PS00545">
    <property type="entry name" value="ALDOSE_1_EPIMERASE"/>
    <property type="match status" value="1"/>
</dbReference>
<dbReference type="FunFam" id="2.70.98.10:FF:000003">
    <property type="entry name" value="Aldose 1-epimerase"/>
    <property type="match status" value="1"/>
</dbReference>
<evidence type="ECO:0000256" key="11">
    <source>
        <dbReference type="ARBA" id="ARBA00023277"/>
    </source>
</evidence>
<comment type="pathway">
    <text evidence="5 13">Carbohydrate metabolism; hexose metabolism.</text>
</comment>